<reference evidence="1 2" key="1">
    <citation type="journal article" date="2020" name="ISME J.">
        <title>Uncovering the hidden diversity of litter-decomposition mechanisms in mushroom-forming fungi.</title>
        <authorList>
            <person name="Floudas D."/>
            <person name="Bentzer J."/>
            <person name="Ahren D."/>
            <person name="Johansson T."/>
            <person name="Persson P."/>
            <person name="Tunlid A."/>
        </authorList>
    </citation>
    <scope>NUCLEOTIDE SEQUENCE [LARGE SCALE GENOMIC DNA]</scope>
    <source>
        <strain evidence="1 2">CBS 175.51</strain>
    </source>
</reference>
<keyword evidence="2" id="KW-1185">Reference proteome</keyword>
<organism evidence="1 2">
    <name type="scientific">Ephemerocybe angulata</name>
    <dbReference type="NCBI Taxonomy" id="980116"/>
    <lineage>
        <taxon>Eukaryota</taxon>
        <taxon>Fungi</taxon>
        <taxon>Dikarya</taxon>
        <taxon>Basidiomycota</taxon>
        <taxon>Agaricomycotina</taxon>
        <taxon>Agaricomycetes</taxon>
        <taxon>Agaricomycetidae</taxon>
        <taxon>Agaricales</taxon>
        <taxon>Agaricineae</taxon>
        <taxon>Psathyrellaceae</taxon>
        <taxon>Ephemerocybe</taxon>
    </lineage>
</organism>
<accession>A0A8H5C9P9</accession>
<evidence type="ECO:0000313" key="2">
    <source>
        <dbReference type="Proteomes" id="UP000541558"/>
    </source>
</evidence>
<protein>
    <submittedName>
        <fullName evidence="1">Uncharacterized protein</fullName>
    </submittedName>
</protein>
<proteinExistence type="predicted"/>
<name>A0A8H5C9P9_9AGAR</name>
<dbReference type="OrthoDB" id="3063263at2759"/>
<dbReference type="EMBL" id="JAACJK010000058">
    <property type="protein sequence ID" value="KAF5336592.1"/>
    <property type="molecule type" value="Genomic_DNA"/>
</dbReference>
<dbReference type="Proteomes" id="UP000541558">
    <property type="component" value="Unassembled WGS sequence"/>
</dbReference>
<dbReference type="AlphaFoldDB" id="A0A8H5C9P9"/>
<sequence length="138" mass="15776">MTVSKAAQYTPPVVGTIHPTTGKKSLPKVFAIPVHQDLQMSFIEHHYPEWRSLSGSEQMCLFEENFAKFLPSGWRPDLTWVIVPVQKKVWQTLAIVICGNWSEDEMKKANDEKLVKEIQDVLGVQTPAGWYFVYDPDV</sequence>
<gene>
    <name evidence="1" type="ORF">D9611_006676</name>
</gene>
<comment type="caution">
    <text evidence="1">The sequence shown here is derived from an EMBL/GenBank/DDBJ whole genome shotgun (WGS) entry which is preliminary data.</text>
</comment>
<evidence type="ECO:0000313" key="1">
    <source>
        <dbReference type="EMBL" id="KAF5336592.1"/>
    </source>
</evidence>